<dbReference type="EMBL" id="CAXAMM010011525">
    <property type="protein sequence ID" value="CAK9026362.1"/>
    <property type="molecule type" value="Genomic_DNA"/>
</dbReference>
<protein>
    <submittedName>
        <fullName evidence="1">Uncharacterized protein</fullName>
    </submittedName>
</protein>
<comment type="caution">
    <text evidence="1">The sequence shown here is derived from an EMBL/GenBank/DDBJ whole genome shotgun (WGS) entry which is preliminary data.</text>
</comment>
<dbReference type="Proteomes" id="UP001642464">
    <property type="component" value="Unassembled WGS sequence"/>
</dbReference>
<proteinExistence type="predicted"/>
<name>A0ABP0KK25_9DINO</name>
<gene>
    <name evidence="1" type="ORF">SCF082_LOCUS17469</name>
</gene>
<keyword evidence="2" id="KW-1185">Reference proteome</keyword>
<evidence type="ECO:0000313" key="1">
    <source>
        <dbReference type="EMBL" id="CAK9026362.1"/>
    </source>
</evidence>
<sequence>MEWRSLCREKLCQGRSQAVVFENSEASLGTWEVLLLLRDLCAQDPEAHCLLLCEKSQLRNGQVARRALAEDPKLDEALKRVHIKYLSDAPVAQLLALHALPFHPKAVACCAPVPRVAEGPGSALLVQEHQLCLMASLLLDACQSWLPSASALFFESTMKAESLLGSIFPDIWRIHSDQTNRHRLVAEALFP</sequence>
<accession>A0ABP0KK25</accession>
<evidence type="ECO:0000313" key="2">
    <source>
        <dbReference type="Proteomes" id="UP001642464"/>
    </source>
</evidence>
<organism evidence="1 2">
    <name type="scientific">Durusdinium trenchii</name>
    <dbReference type="NCBI Taxonomy" id="1381693"/>
    <lineage>
        <taxon>Eukaryota</taxon>
        <taxon>Sar</taxon>
        <taxon>Alveolata</taxon>
        <taxon>Dinophyceae</taxon>
        <taxon>Suessiales</taxon>
        <taxon>Symbiodiniaceae</taxon>
        <taxon>Durusdinium</taxon>
    </lineage>
</organism>
<reference evidence="1 2" key="1">
    <citation type="submission" date="2024-02" db="EMBL/GenBank/DDBJ databases">
        <authorList>
            <person name="Chen Y."/>
            <person name="Shah S."/>
            <person name="Dougan E. K."/>
            <person name="Thang M."/>
            <person name="Chan C."/>
        </authorList>
    </citation>
    <scope>NUCLEOTIDE SEQUENCE [LARGE SCALE GENOMIC DNA]</scope>
</reference>